<accession>A0A916T5U9</accession>
<organism evidence="1 2">
    <name type="scientific">Gordonia jinhuaensis</name>
    <dbReference type="NCBI Taxonomy" id="1517702"/>
    <lineage>
        <taxon>Bacteria</taxon>
        <taxon>Bacillati</taxon>
        <taxon>Actinomycetota</taxon>
        <taxon>Actinomycetes</taxon>
        <taxon>Mycobacteriales</taxon>
        <taxon>Gordoniaceae</taxon>
        <taxon>Gordonia</taxon>
    </lineage>
</organism>
<dbReference type="AlphaFoldDB" id="A0A916T5U9"/>
<reference evidence="1" key="2">
    <citation type="submission" date="2020-09" db="EMBL/GenBank/DDBJ databases">
        <authorList>
            <person name="Sun Q."/>
            <person name="Zhou Y."/>
        </authorList>
    </citation>
    <scope>NUCLEOTIDE SEQUENCE</scope>
    <source>
        <strain evidence="1">CGMCC 1.12827</strain>
    </source>
</reference>
<evidence type="ECO:0000313" key="2">
    <source>
        <dbReference type="Proteomes" id="UP000621454"/>
    </source>
</evidence>
<evidence type="ECO:0000313" key="1">
    <source>
        <dbReference type="EMBL" id="GGB31229.1"/>
    </source>
</evidence>
<sequence length="83" mass="8409">MIAKDNTAEARMPILASVSVEPDSAVLAISSARVNGAAAANPPITIPPGPTGASRLPELARVTTRVARMCANGLPSSRAAMMP</sequence>
<name>A0A916T5U9_9ACTN</name>
<keyword evidence="2" id="KW-1185">Reference proteome</keyword>
<reference evidence="1" key="1">
    <citation type="journal article" date="2014" name="Int. J. Syst. Evol. Microbiol.">
        <title>Complete genome sequence of Corynebacterium casei LMG S-19264T (=DSM 44701T), isolated from a smear-ripened cheese.</title>
        <authorList>
            <consortium name="US DOE Joint Genome Institute (JGI-PGF)"/>
            <person name="Walter F."/>
            <person name="Albersmeier A."/>
            <person name="Kalinowski J."/>
            <person name="Ruckert C."/>
        </authorList>
    </citation>
    <scope>NUCLEOTIDE SEQUENCE</scope>
    <source>
        <strain evidence="1">CGMCC 1.12827</strain>
    </source>
</reference>
<gene>
    <name evidence="1" type="ORF">GCM10011489_19270</name>
</gene>
<proteinExistence type="predicted"/>
<dbReference type="EMBL" id="BMGC01000011">
    <property type="protein sequence ID" value="GGB31229.1"/>
    <property type="molecule type" value="Genomic_DNA"/>
</dbReference>
<comment type="caution">
    <text evidence="1">The sequence shown here is derived from an EMBL/GenBank/DDBJ whole genome shotgun (WGS) entry which is preliminary data.</text>
</comment>
<dbReference type="Proteomes" id="UP000621454">
    <property type="component" value="Unassembled WGS sequence"/>
</dbReference>
<protein>
    <submittedName>
        <fullName evidence="1">Uncharacterized protein</fullName>
    </submittedName>
</protein>